<evidence type="ECO:0000256" key="6">
    <source>
        <dbReference type="ARBA" id="ARBA00022605"/>
    </source>
</evidence>
<evidence type="ECO:0000256" key="7">
    <source>
        <dbReference type="ARBA" id="ARBA00023102"/>
    </source>
</evidence>
<keyword evidence="8 9" id="KW-0413">Isomerase</keyword>
<comment type="catalytic activity">
    <reaction evidence="1 9">
        <text>1-(5-phospho-beta-D-ribosyl)-5-[(5-phospho-beta-D-ribosylamino)methylideneamino]imidazole-4-carboxamide = 5-[(5-phospho-1-deoxy-D-ribulos-1-ylimino)methylamino]-1-(5-phospho-beta-D-ribosyl)imidazole-4-carboxamide</text>
        <dbReference type="Rhea" id="RHEA:15469"/>
        <dbReference type="ChEBI" id="CHEBI:58435"/>
        <dbReference type="ChEBI" id="CHEBI:58525"/>
        <dbReference type="EC" id="5.3.1.16"/>
    </reaction>
</comment>
<dbReference type="InterPro" id="IPR011060">
    <property type="entry name" value="RibuloseP-bd_barrel"/>
</dbReference>
<evidence type="ECO:0000256" key="9">
    <source>
        <dbReference type="HAMAP-Rule" id="MF_01014"/>
    </source>
</evidence>
<dbReference type="RefSeq" id="WP_171442009.1">
    <property type="nucleotide sequence ID" value="NZ_JABFNS010000045.1"/>
</dbReference>
<dbReference type="EMBL" id="JABFNT010000044">
    <property type="protein sequence ID" value="NOJ79764.1"/>
    <property type="molecule type" value="Genomic_DNA"/>
</dbReference>
<comment type="pathway">
    <text evidence="3 9">Amino-acid biosynthesis; L-histidine biosynthesis; L-histidine from 5-phospho-alpha-D-ribose 1-diphosphate: step 4/9.</text>
</comment>
<keyword evidence="7 9" id="KW-0368">Histidine biosynthesis</keyword>
<dbReference type="UniPathway" id="UPA00031">
    <property type="reaction ID" value="UER00009"/>
</dbReference>
<feature type="active site" description="Proton acceptor" evidence="9">
    <location>
        <position position="8"/>
    </location>
</feature>
<evidence type="ECO:0000256" key="5">
    <source>
        <dbReference type="ARBA" id="ARBA00022490"/>
    </source>
</evidence>
<organism evidence="11 12">
    <name type="scientific">Myxococcus xanthus</name>
    <dbReference type="NCBI Taxonomy" id="34"/>
    <lineage>
        <taxon>Bacteria</taxon>
        <taxon>Pseudomonadati</taxon>
        <taxon>Myxococcota</taxon>
        <taxon>Myxococcia</taxon>
        <taxon>Myxococcales</taxon>
        <taxon>Cystobacterineae</taxon>
        <taxon>Myxococcaceae</taxon>
        <taxon>Myxococcus</taxon>
    </lineage>
</organism>
<dbReference type="HAMAP" id="MF_01014">
    <property type="entry name" value="HisA"/>
    <property type="match status" value="1"/>
</dbReference>
<dbReference type="GO" id="GO:0005737">
    <property type="term" value="C:cytoplasm"/>
    <property type="evidence" value="ECO:0007669"/>
    <property type="project" value="UniProtKB-SubCell"/>
</dbReference>
<reference evidence="11 12" key="1">
    <citation type="submission" date="2020-05" db="EMBL/GenBank/DDBJ databases">
        <authorList>
            <person name="Whitworth D."/>
        </authorList>
    </citation>
    <scope>NUCLEOTIDE SEQUENCE [LARGE SCALE GENOMIC DNA]</scope>
    <source>
        <strain evidence="11 12">AM005</strain>
    </source>
</reference>
<evidence type="ECO:0000313" key="11">
    <source>
        <dbReference type="EMBL" id="NOJ79764.1"/>
    </source>
</evidence>
<comment type="similarity">
    <text evidence="4 9 10">Belongs to the HisA/HisF family.</text>
</comment>
<dbReference type="PANTHER" id="PTHR43090:SF2">
    <property type="entry name" value="1-(5-PHOSPHORIBOSYL)-5-[(5-PHOSPHORIBOSYLAMINO)METHYLIDENEAMINO] IMIDAZOLE-4-CARBOXAMIDE ISOMERASE"/>
    <property type="match status" value="1"/>
</dbReference>
<dbReference type="GO" id="GO:0000105">
    <property type="term" value="P:L-histidine biosynthetic process"/>
    <property type="evidence" value="ECO:0007669"/>
    <property type="project" value="UniProtKB-UniRule"/>
</dbReference>
<dbReference type="InterPro" id="IPR006062">
    <property type="entry name" value="His_biosynth"/>
</dbReference>
<evidence type="ECO:0000256" key="3">
    <source>
        <dbReference type="ARBA" id="ARBA00005133"/>
    </source>
</evidence>
<dbReference type="InterPro" id="IPR013785">
    <property type="entry name" value="Aldolase_TIM"/>
</dbReference>
<evidence type="ECO:0000256" key="2">
    <source>
        <dbReference type="ARBA" id="ARBA00004496"/>
    </source>
</evidence>
<dbReference type="PANTHER" id="PTHR43090">
    <property type="entry name" value="1-(5-PHOSPHORIBOSYL)-5-[(5-PHOSPHORIBOSYLAMINO)METHYLIDENEAMINO] IMIDAZOLE-4-CARBOXAMIDE ISOMERASE"/>
    <property type="match status" value="1"/>
</dbReference>
<dbReference type="GO" id="GO:0003949">
    <property type="term" value="F:1-(5-phosphoribosyl)-5-[(5-phosphoribosylamino)methylideneamino]imidazole-4-carboxamide isomerase activity"/>
    <property type="evidence" value="ECO:0007669"/>
    <property type="project" value="UniProtKB-UniRule"/>
</dbReference>
<gene>
    <name evidence="9" type="primary">hisA</name>
    <name evidence="11" type="ORF">HNV28_15685</name>
</gene>
<dbReference type="InterPro" id="IPR044524">
    <property type="entry name" value="Isoase_HisA-like"/>
</dbReference>
<dbReference type="SUPFAM" id="SSF51366">
    <property type="entry name" value="Ribulose-phoshate binding barrel"/>
    <property type="match status" value="1"/>
</dbReference>
<comment type="subcellular location">
    <subcellularLocation>
        <location evidence="2 9">Cytoplasm</location>
    </subcellularLocation>
</comment>
<keyword evidence="6 9" id="KW-0028">Amino-acid biosynthesis</keyword>
<evidence type="ECO:0000256" key="1">
    <source>
        <dbReference type="ARBA" id="ARBA00000901"/>
    </source>
</evidence>
<dbReference type="AlphaFoldDB" id="A0A7Y4IIG5"/>
<evidence type="ECO:0000256" key="8">
    <source>
        <dbReference type="ARBA" id="ARBA00023235"/>
    </source>
</evidence>
<dbReference type="FunFam" id="3.20.20.70:FF:000009">
    <property type="entry name" value="1-(5-phosphoribosyl)-5-[(5-phosphoribosylamino)methylideneamino] imidazole-4-carboxamide isomerase"/>
    <property type="match status" value="1"/>
</dbReference>
<evidence type="ECO:0000256" key="10">
    <source>
        <dbReference type="RuleBase" id="RU003657"/>
    </source>
</evidence>
<dbReference type="CDD" id="cd04732">
    <property type="entry name" value="HisA"/>
    <property type="match status" value="1"/>
</dbReference>
<comment type="caution">
    <text evidence="11">The sequence shown here is derived from an EMBL/GenBank/DDBJ whole genome shotgun (WGS) entry which is preliminary data.</text>
</comment>
<feature type="active site" description="Proton donor" evidence="9">
    <location>
        <position position="129"/>
    </location>
</feature>
<dbReference type="GO" id="GO:0000162">
    <property type="term" value="P:L-tryptophan biosynthetic process"/>
    <property type="evidence" value="ECO:0007669"/>
    <property type="project" value="TreeGrafter"/>
</dbReference>
<evidence type="ECO:0000256" key="4">
    <source>
        <dbReference type="ARBA" id="ARBA00009667"/>
    </source>
</evidence>
<keyword evidence="5 9" id="KW-0963">Cytoplasm</keyword>
<dbReference type="InterPro" id="IPR023016">
    <property type="entry name" value="HisA/PriA"/>
</dbReference>
<proteinExistence type="inferred from homology"/>
<dbReference type="Pfam" id="PF00977">
    <property type="entry name" value="His_biosynth"/>
    <property type="match status" value="1"/>
</dbReference>
<dbReference type="Proteomes" id="UP000533080">
    <property type="component" value="Unassembled WGS sequence"/>
</dbReference>
<evidence type="ECO:0000313" key="12">
    <source>
        <dbReference type="Proteomes" id="UP000533080"/>
    </source>
</evidence>
<name>A0A7Y4IIG5_MYXXA</name>
<accession>A0A7Y4IIG5</accession>
<dbReference type="EC" id="5.3.1.16" evidence="9"/>
<dbReference type="Gene3D" id="3.20.20.70">
    <property type="entry name" value="Aldolase class I"/>
    <property type="match status" value="1"/>
</dbReference>
<protein>
    <recommendedName>
        <fullName evidence="9">1-(5-phosphoribosyl)-5-[(5-phosphoribosylamino)methylideneamino] imidazole-4-carboxamide isomerase</fullName>
        <ecNumber evidence="9">5.3.1.16</ecNumber>
    </recommendedName>
    <alternativeName>
        <fullName evidence="9">Phosphoribosylformimino-5-aminoimidazole carboxamide ribotide isomerase</fullName>
    </alternativeName>
</protein>
<sequence length="238" mass="25236">MIAIPAIDLREGACVQLVGGSYAAEKVRVEDPLEALKQWRRHGFRAFHVVDLDAALAKGSNADAIFRLTAHERGLTFSVGGGVRDSDRVETVLSGGAEFVVVGTRAIEDAGWLADIANRFPGRVVVAADVKGREVVTRGWTEGSHRDIREMLAAFEPLPLGGLLVTAVHKEGQLSGVDLPLMREVASTSRHRLYASGGVTSMEDLRALAAAGAYGAVIGMALYTGRLDASAVAREFAG</sequence>